<feature type="region of interest" description="Disordered" evidence="1">
    <location>
        <begin position="1"/>
        <end position="27"/>
    </location>
</feature>
<evidence type="ECO:0000313" key="2">
    <source>
        <dbReference type="EMBL" id="CDW82644.1"/>
    </source>
</evidence>
<accession>A0A078AKB8</accession>
<reference evidence="2 3" key="1">
    <citation type="submission" date="2014-06" db="EMBL/GenBank/DDBJ databases">
        <authorList>
            <person name="Swart Estienne"/>
        </authorList>
    </citation>
    <scope>NUCLEOTIDE SEQUENCE [LARGE SCALE GENOMIC DNA]</scope>
    <source>
        <strain evidence="2 3">130c</strain>
    </source>
</reference>
<dbReference type="AlphaFoldDB" id="A0A078AKB8"/>
<feature type="compositionally biased region" description="Polar residues" evidence="1">
    <location>
        <begin position="11"/>
        <end position="21"/>
    </location>
</feature>
<proteinExistence type="predicted"/>
<name>A0A078AKB8_STYLE</name>
<sequence>MMKQKSDKSRSSNGQQPQSNSARDRELRTTLIKHQLKNSQTALKVGKDYNKFSQNYTAMEISADTPMTYESHDEEPE</sequence>
<dbReference type="EMBL" id="CCKQ01011102">
    <property type="protein sequence ID" value="CDW82644.1"/>
    <property type="molecule type" value="Genomic_DNA"/>
</dbReference>
<dbReference type="InParanoid" id="A0A078AKB8"/>
<keyword evidence="3" id="KW-1185">Reference proteome</keyword>
<protein>
    <submittedName>
        <fullName evidence="2">Uncharacterized protein</fullName>
    </submittedName>
</protein>
<evidence type="ECO:0000313" key="3">
    <source>
        <dbReference type="Proteomes" id="UP000039865"/>
    </source>
</evidence>
<feature type="compositionally biased region" description="Basic and acidic residues" evidence="1">
    <location>
        <begin position="1"/>
        <end position="10"/>
    </location>
</feature>
<dbReference type="Proteomes" id="UP000039865">
    <property type="component" value="Unassembled WGS sequence"/>
</dbReference>
<gene>
    <name evidence="2" type="primary">Contig6556.g7012</name>
    <name evidence="2" type="ORF">STYLEM_11677</name>
</gene>
<organism evidence="2 3">
    <name type="scientific">Stylonychia lemnae</name>
    <name type="common">Ciliate</name>
    <dbReference type="NCBI Taxonomy" id="5949"/>
    <lineage>
        <taxon>Eukaryota</taxon>
        <taxon>Sar</taxon>
        <taxon>Alveolata</taxon>
        <taxon>Ciliophora</taxon>
        <taxon>Intramacronucleata</taxon>
        <taxon>Spirotrichea</taxon>
        <taxon>Stichotrichia</taxon>
        <taxon>Sporadotrichida</taxon>
        <taxon>Oxytrichidae</taxon>
        <taxon>Stylonychinae</taxon>
        <taxon>Stylonychia</taxon>
    </lineage>
</organism>
<evidence type="ECO:0000256" key="1">
    <source>
        <dbReference type="SAM" id="MobiDB-lite"/>
    </source>
</evidence>